<evidence type="ECO:0000256" key="1">
    <source>
        <dbReference type="SAM" id="MobiDB-lite"/>
    </source>
</evidence>
<reference evidence="2 3" key="1">
    <citation type="submission" date="2011-02" db="EMBL/GenBank/DDBJ databases">
        <title>The Genome Sequence of Sphaeroforma arctica JP610.</title>
        <authorList>
            <consortium name="The Broad Institute Genome Sequencing Platform"/>
            <person name="Russ C."/>
            <person name="Cuomo C."/>
            <person name="Young S.K."/>
            <person name="Zeng Q."/>
            <person name="Gargeya S."/>
            <person name="Alvarado L."/>
            <person name="Berlin A."/>
            <person name="Chapman S.B."/>
            <person name="Chen Z."/>
            <person name="Freedman E."/>
            <person name="Gellesch M."/>
            <person name="Goldberg J."/>
            <person name="Griggs A."/>
            <person name="Gujja S."/>
            <person name="Heilman E."/>
            <person name="Heiman D."/>
            <person name="Howarth C."/>
            <person name="Mehta T."/>
            <person name="Neiman D."/>
            <person name="Pearson M."/>
            <person name="Roberts A."/>
            <person name="Saif S."/>
            <person name="Shea T."/>
            <person name="Shenoy N."/>
            <person name="Sisk P."/>
            <person name="Stolte C."/>
            <person name="Sykes S."/>
            <person name="White J."/>
            <person name="Yandava C."/>
            <person name="Burger G."/>
            <person name="Gray M.W."/>
            <person name="Holland P.W.H."/>
            <person name="King N."/>
            <person name="Lang F.B.F."/>
            <person name="Roger A.J."/>
            <person name="Ruiz-Trillo I."/>
            <person name="Haas B."/>
            <person name="Nusbaum C."/>
            <person name="Birren B."/>
        </authorList>
    </citation>
    <scope>NUCLEOTIDE SEQUENCE [LARGE SCALE GENOMIC DNA]</scope>
    <source>
        <strain evidence="2 3">JP610</strain>
    </source>
</reference>
<accession>A0A0L0FLF3</accession>
<feature type="compositionally biased region" description="Low complexity" evidence="1">
    <location>
        <begin position="1"/>
        <end position="69"/>
    </location>
</feature>
<dbReference type="EMBL" id="KQ242683">
    <property type="protein sequence ID" value="KNC77604.1"/>
    <property type="molecule type" value="Genomic_DNA"/>
</dbReference>
<dbReference type="Proteomes" id="UP000054560">
    <property type="component" value="Unassembled WGS sequence"/>
</dbReference>
<keyword evidence="3" id="KW-1185">Reference proteome</keyword>
<feature type="compositionally biased region" description="Polar residues" evidence="1">
    <location>
        <begin position="70"/>
        <end position="85"/>
    </location>
</feature>
<feature type="region of interest" description="Disordered" evidence="1">
    <location>
        <begin position="1"/>
        <end position="91"/>
    </location>
</feature>
<gene>
    <name evidence="2" type="ORF">SARC_09936</name>
</gene>
<evidence type="ECO:0000313" key="2">
    <source>
        <dbReference type="EMBL" id="KNC77604.1"/>
    </source>
</evidence>
<sequence length="267" mass="29389">MSASPSSTPSSTMSASASSTSSSTMSTSPSSTPSSTLVASPSSTASIPPSLEPSSSPAASQSPRPSISPTATSTVLGPLEPTSQCRRPPQGKPVYHIRSYYHRFCTSRKNGNYYPEIDQDCSEQENKFIWHPGHWNRFVLLNENLGLTDHCISVSDYETFKATYPLFTGPTDDSTMQDLIPGECEGEYVKWGTTDHPTLPIEDEVVKIVSVDLEFNGEPVCLAARPVTMPEDQYYIAECDHDNPDIWWKFERLCDIDADYDLSITPE</sequence>
<organism evidence="2 3">
    <name type="scientific">Sphaeroforma arctica JP610</name>
    <dbReference type="NCBI Taxonomy" id="667725"/>
    <lineage>
        <taxon>Eukaryota</taxon>
        <taxon>Ichthyosporea</taxon>
        <taxon>Ichthyophonida</taxon>
        <taxon>Sphaeroforma</taxon>
    </lineage>
</organism>
<proteinExistence type="predicted"/>
<dbReference type="AlphaFoldDB" id="A0A0L0FLF3"/>
<name>A0A0L0FLF3_9EUKA</name>
<dbReference type="GeneID" id="25910440"/>
<protein>
    <submittedName>
        <fullName evidence="2">Uncharacterized protein</fullName>
    </submittedName>
</protein>
<evidence type="ECO:0000313" key="3">
    <source>
        <dbReference type="Proteomes" id="UP000054560"/>
    </source>
</evidence>
<dbReference type="RefSeq" id="XP_014151506.1">
    <property type="nucleotide sequence ID" value="XM_014296031.1"/>
</dbReference>